<dbReference type="AlphaFoldDB" id="A0A423WGG4"/>
<comment type="caution">
    <text evidence="2">The sequence shown here is derived from an EMBL/GenBank/DDBJ whole genome shotgun (WGS) entry which is preliminary data.</text>
</comment>
<proteinExistence type="predicted"/>
<sequence>MMATTKDVEGNIETILDLIDGLLDCGALNYYDAIAIAVVLQDGLVNRYPSSQAISSSSVFSRHTHHDKKPRQDEKVFIKRDGQIDQEALVECEGNSETRVEPEEWLEAGETTQWLKVSALEKDALMTNASKTNTLKAGVTEDLKEAESCYSNSAESLDDPENLLDIPLSIFEKMDLRGGGSINPITSRKVEVLSPAPGPHQPRGASRQPKH</sequence>
<evidence type="ECO:0000313" key="3">
    <source>
        <dbReference type="Proteomes" id="UP000283895"/>
    </source>
</evidence>
<evidence type="ECO:0000256" key="1">
    <source>
        <dbReference type="SAM" id="MobiDB-lite"/>
    </source>
</evidence>
<dbReference type="Proteomes" id="UP000283895">
    <property type="component" value="Unassembled WGS sequence"/>
</dbReference>
<reference evidence="2 3" key="1">
    <citation type="submission" date="2015-09" db="EMBL/GenBank/DDBJ databases">
        <title>Host preference determinants of Valsa canker pathogens revealed by comparative genomics.</title>
        <authorList>
            <person name="Yin Z."/>
            <person name="Huang L."/>
        </authorList>
    </citation>
    <scope>NUCLEOTIDE SEQUENCE [LARGE SCALE GENOMIC DNA]</scope>
    <source>
        <strain evidence="2 3">03-1</strain>
    </source>
</reference>
<name>A0A423WGG4_9PEZI</name>
<dbReference type="EMBL" id="LKEA01000017">
    <property type="protein sequence ID" value="ROW02441.1"/>
    <property type="molecule type" value="Genomic_DNA"/>
</dbReference>
<keyword evidence="3" id="KW-1185">Reference proteome</keyword>
<protein>
    <submittedName>
        <fullName evidence="2">Uncharacterized protein</fullName>
    </submittedName>
</protein>
<accession>A0A423WGG4</accession>
<evidence type="ECO:0000313" key="2">
    <source>
        <dbReference type="EMBL" id="ROW02441.1"/>
    </source>
</evidence>
<gene>
    <name evidence="2" type="ORF">VMCG_06108</name>
</gene>
<organism evidence="2 3">
    <name type="scientific">Cytospora schulzeri</name>
    <dbReference type="NCBI Taxonomy" id="448051"/>
    <lineage>
        <taxon>Eukaryota</taxon>
        <taxon>Fungi</taxon>
        <taxon>Dikarya</taxon>
        <taxon>Ascomycota</taxon>
        <taxon>Pezizomycotina</taxon>
        <taxon>Sordariomycetes</taxon>
        <taxon>Sordariomycetidae</taxon>
        <taxon>Diaporthales</taxon>
        <taxon>Cytosporaceae</taxon>
        <taxon>Cytospora</taxon>
    </lineage>
</organism>
<feature type="region of interest" description="Disordered" evidence="1">
    <location>
        <begin position="187"/>
        <end position="211"/>
    </location>
</feature>